<accession>A0A2P6SCM3</accession>
<organism evidence="21 22">
    <name type="scientific">Rosa chinensis</name>
    <name type="common">China rose</name>
    <dbReference type="NCBI Taxonomy" id="74649"/>
    <lineage>
        <taxon>Eukaryota</taxon>
        <taxon>Viridiplantae</taxon>
        <taxon>Streptophyta</taxon>
        <taxon>Embryophyta</taxon>
        <taxon>Tracheophyta</taxon>
        <taxon>Spermatophyta</taxon>
        <taxon>Magnoliopsida</taxon>
        <taxon>eudicotyledons</taxon>
        <taxon>Gunneridae</taxon>
        <taxon>Pentapetalae</taxon>
        <taxon>rosids</taxon>
        <taxon>fabids</taxon>
        <taxon>Rosales</taxon>
        <taxon>Rosaceae</taxon>
        <taxon>Rosoideae</taxon>
        <taxon>Rosoideae incertae sedis</taxon>
        <taxon>Rosa</taxon>
    </lineage>
</organism>
<dbReference type="OMA" id="CKGFTHT"/>
<keyword evidence="16" id="KW-0675">Receptor</keyword>
<evidence type="ECO:0000256" key="18">
    <source>
        <dbReference type="ARBA" id="ARBA00047899"/>
    </source>
</evidence>
<keyword evidence="13" id="KW-0067">ATP-binding</keyword>
<evidence type="ECO:0000259" key="20">
    <source>
        <dbReference type="PROSITE" id="PS50011"/>
    </source>
</evidence>
<evidence type="ECO:0000256" key="15">
    <source>
        <dbReference type="ARBA" id="ARBA00023136"/>
    </source>
</evidence>
<dbReference type="FunFam" id="1.10.510.10:FF:000358">
    <property type="entry name" value="Putative leucine-rich repeat receptor-like serine/threonine-protein kinase"/>
    <property type="match status" value="1"/>
</dbReference>
<dbReference type="SUPFAM" id="SSF56112">
    <property type="entry name" value="Protein kinase-like (PK-like)"/>
    <property type="match status" value="1"/>
</dbReference>
<dbReference type="Proteomes" id="UP000238479">
    <property type="component" value="Chromosome 1"/>
</dbReference>
<evidence type="ECO:0000256" key="1">
    <source>
        <dbReference type="ARBA" id="ARBA00004162"/>
    </source>
</evidence>
<evidence type="ECO:0000256" key="12">
    <source>
        <dbReference type="ARBA" id="ARBA00022777"/>
    </source>
</evidence>
<evidence type="ECO:0000256" key="8">
    <source>
        <dbReference type="ARBA" id="ARBA00022692"/>
    </source>
</evidence>
<keyword evidence="9" id="KW-0732">Signal</keyword>
<evidence type="ECO:0000256" key="9">
    <source>
        <dbReference type="ARBA" id="ARBA00022729"/>
    </source>
</evidence>
<proteinExistence type="predicted"/>
<evidence type="ECO:0000256" key="2">
    <source>
        <dbReference type="ARBA" id="ARBA00012513"/>
    </source>
</evidence>
<dbReference type="PANTHER" id="PTHR48055:SF55">
    <property type="entry name" value="PROTEIN KINASE DOMAIN-CONTAINING PROTEIN"/>
    <property type="match status" value="1"/>
</dbReference>
<gene>
    <name evidence="21" type="ORF">RchiOBHm_Chr1g0336041</name>
</gene>
<evidence type="ECO:0000256" key="4">
    <source>
        <dbReference type="ARBA" id="ARBA00022527"/>
    </source>
</evidence>
<keyword evidence="11" id="KW-0547">Nucleotide-binding</keyword>
<keyword evidence="10" id="KW-0677">Repeat</keyword>
<evidence type="ECO:0000256" key="14">
    <source>
        <dbReference type="ARBA" id="ARBA00022989"/>
    </source>
</evidence>
<keyword evidence="8" id="KW-0812">Transmembrane</keyword>
<keyword evidence="17" id="KW-0325">Glycoprotein</keyword>
<dbReference type="PROSITE" id="PS50011">
    <property type="entry name" value="PROTEIN_KINASE_DOM"/>
    <property type="match status" value="1"/>
</dbReference>
<evidence type="ECO:0000256" key="11">
    <source>
        <dbReference type="ARBA" id="ARBA00022741"/>
    </source>
</evidence>
<dbReference type="Gene3D" id="1.10.510.10">
    <property type="entry name" value="Transferase(Phosphotransferase) domain 1"/>
    <property type="match status" value="1"/>
</dbReference>
<evidence type="ECO:0000256" key="3">
    <source>
        <dbReference type="ARBA" id="ARBA00022475"/>
    </source>
</evidence>
<dbReference type="STRING" id="74649.A0A2P6SCM3"/>
<dbReference type="EC" id="2.7.11.1" evidence="2"/>
<keyword evidence="15" id="KW-0472">Membrane</keyword>
<dbReference type="PROSITE" id="PS00108">
    <property type="entry name" value="PROTEIN_KINASE_ST"/>
    <property type="match status" value="1"/>
</dbReference>
<dbReference type="GO" id="GO:0005524">
    <property type="term" value="F:ATP binding"/>
    <property type="evidence" value="ECO:0007669"/>
    <property type="project" value="UniProtKB-KW"/>
</dbReference>
<dbReference type="SMART" id="SM00220">
    <property type="entry name" value="S_TKc"/>
    <property type="match status" value="1"/>
</dbReference>
<keyword evidence="12" id="KW-0418">Kinase</keyword>
<evidence type="ECO:0000256" key="13">
    <source>
        <dbReference type="ARBA" id="ARBA00022840"/>
    </source>
</evidence>
<evidence type="ECO:0000313" key="22">
    <source>
        <dbReference type="Proteomes" id="UP000238479"/>
    </source>
</evidence>
<keyword evidence="7 21" id="KW-0808">Transferase</keyword>
<keyword evidence="6" id="KW-0433">Leucine-rich repeat</keyword>
<name>A0A2P6SCM3_ROSCH</name>
<evidence type="ECO:0000256" key="6">
    <source>
        <dbReference type="ARBA" id="ARBA00022614"/>
    </source>
</evidence>
<keyword evidence="5" id="KW-0597">Phosphoprotein</keyword>
<dbReference type="InterPro" id="IPR011009">
    <property type="entry name" value="Kinase-like_dom_sf"/>
</dbReference>
<dbReference type="GO" id="GO:0004674">
    <property type="term" value="F:protein serine/threonine kinase activity"/>
    <property type="evidence" value="ECO:0007669"/>
    <property type="project" value="UniProtKB-KW"/>
</dbReference>
<evidence type="ECO:0000256" key="7">
    <source>
        <dbReference type="ARBA" id="ARBA00022679"/>
    </source>
</evidence>
<evidence type="ECO:0000256" key="19">
    <source>
        <dbReference type="ARBA" id="ARBA00048679"/>
    </source>
</evidence>
<evidence type="ECO:0000313" key="21">
    <source>
        <dbReference type="EMBL" id="PRQ56407.1"/>
    </source>
</evidence>
<keyword evidence="4" id="KW-0723">Serine/threonine-protein kinase</keyword>
<evidence type="ECO:0000256" key="16">
    <source>
        <dbReference type="ARBA" id="ARBA00023170"/>
    </source>
</evidence>
<reference evidence="21 22" key="1">
    <citation type="journal article" date="2018" name="Nat. Genet.">
        <title>The Rosa genome provides new insights in the design of modern roses.</title>
        <authorList>
            <person name="Bendahmane M."/>
        </authorList>
    </citation>
    <scope>NUCLEOTIDE SEQUENCE [LARGE SCALE GENOMIC DNA]</scope>
    <source>
        <strain evidence="22">cv. Old Blush</strain>
    </source>
</reference>
<dbReference type="InterPro" id="IPR051564">
    <property type="entry name" value="LRR_receptor-like_kinase"/>
</dbReference>
<dbReference type="EMBL" id="PDCK01000039">
    <property type="protein sequence ID" value="PRQ56407.1"/>
    <property type="molecule type" value="Genomic_DNA"/>
</dbReference>
<sequence length="234" mass="25570">MDNGSLEEWLHPSTGTGEVTEVPKILSLIQRLNIAIDVASALDYLHNHCETPIVHCDLKPSNVLLDGDLTGHVADFGLSRFLSEPTMSVSGNQSSSIAIRGSVGYAAPEYGMGSEVSTYEDVYSFGILLLEMFTGKRPIDHMFSGNLNLHNYVKTTLPELVLEISEPLLLQEGTTNVVEAHRHSRLSVRAPKIEECLTLILGIGIACSVESPTNRKDISDVASELQSIRRNLLN</sequence>
<dbReference type="PANTHER" id="PTHR48055">
    <property type="entry name" value="LEUCINE-RICH REPEAT RECEPTOR PROTEIN KINASE EMS1"/>
    <property type="match status" value="1"/>
</dbReference>
<dbReference type="Gramene" id="PRQ56407">
    <property type="protein sequence ID" value="PRQ56407"/>
    <property type="gene ID" value="RchiOBHm_Chr1g0336041"/>
</dbReference>
<comment type="subcellular location">
    <subcellularLocation>
        <location evidence="1">Cell membrane</location>
        <topology evidence="1">Single-pass membrane protein</topology>
    </subcellularLocation>
</comment>
<dbReference type="InterPro" id="IPR008271">
    <property type="entry name" value="Ser/Thr_kinase_AS"/>
</dbReference>
<evidence type="ECO:0000256" key="10">
    <source>
        <dbReference type="ARBA" id="ARBA00022737"/>
    </source>
</evidence>
<feature type="domain" description="Protein kinase" evidence="20">
    <location>
        <begin position="1"/>
        <end position="234"/>
    </location>
</feature>
<comment type="catalytic activity">
    <reaction evidence="18">
        <text>L-threonyl-[protein] + ATP = O-phospho-L-threonyl-[protein] + ADP + H(+)</text>
        <dbReference type="Rhea" id="RHEA:46608"/>
        <dbReference type="Rhea" id="RHEA-COMP:11060"/>
        <dbReference type="Rhea" id="RHEA-COMP:11605"/>
        <dbReference type="ChEBI" id="CHEBI:15378"/>
        <dbReference type="ChEBI" id="CHEBI:30013"/>
        <dbReference type="ChEBI" id="CHEBI:30616"/>
        <dbReference type="ChEBI" id="CHEBI:61977"/>
        <dbReference type="ChEBI" id="CHEBI:456216"/>
        <dbReference type="EC" id="2.7.11.1"/>
    </reaction>
</comment>
<protein>
    <recommendedName>
        <fullName evidence="2">non-specific serine/threonine protein kinase</fullName>
        <ecNumber evidence="2">2.7.11.1</ecNumber>
    </recommendedName>
</protein>
<dbReference type="AlphaFoldDB" id="A0A2P6SCM3"/>
<comment type="caution">
    <text evidence="21">The sequence shown here is derived from an EMBL/GenBank/DDBJ whole genome shotgun (WGS) entry which is preliminary data.</text>
</comment>
<evidence type="ECO:0000256" key="5">
    <source>
        <dbReference type="ARBA" id="ARBA00022553"/>
    </source>
</evidence>
<dbReference type="GO" id="GO:0005886">
    <property type="term" value="C:plasma membrane"/>
    <property type="evidence" value="ECO:0007669"/>
    <property type="project" value="UniProtKB-SubCell"/>
</dbReference>
<evidence type="ECO:0000256" key="17">
    <source>
        <dbReference type="ARBA" id="ARBA00023180"/>
    </source>
</evidence>
<dbReference type="Pfam" id="PF00069">
    <property type="entry name" value="Pkinase"/>
    <property type="match status" value="1"/>
</dbReference>
<keyword evidence="14" id="KW-1133">Transmembrane helix</keyword>
<keyword evidence="22" id="KW-1185">Reference proteome</keyword>
<dbReference type="InterPro" id="IPR000719">
    <property type="entry name" value="Prot_kinase_dom"/>
</dbReference>
<keyword evidence="3" id="KW-1003">Cell membrane</keyword>
<comment type="catalytic activity">
    <reaction evidence="19">
        <text>L-seryl-[protein] + ATP = O-phospho-L-seryl-[protein] + ADP + H(+)</text>
        <dbReference type="Rhea" id="RHEA:17989"/>
        <dbReference type="Rhea" id="RHEA-COMP:9863"/>
        <dbReference type="Rhea" id="RHEA-COMP:11604"/>
        <dbReference type="ChEBI" id="CHEBI:15378"/>
        <dbReference type="ChEBI" id="CHEBI:29999"/>
        <dbReference type="ChEBI" id="CHEBI:30616"/>
        <dbReference type="ChEBI" id="CHEBI:83421"/>
        <dbReference type="ChEBI" id="CHEBI:456216"/>
        <dbReference type="EC" id="2.7.11.1"/>
    </reaction>
</comment>